<gene>
    <name evidence="1" type="ORF">KFK09_012155</name>
</gene>
<accession>A0A8T3BI34</accession>
<organism evidence="1 2">
    <name type="scientific">Dendrobium nobile</name>
    <name type="common">Orchid</name>
    <dbReference type="NCBI Taxonomy" id="94219"/>
    <lineage>
        <taxon>Eukaryota</taxon>
        <taxon>Viridiplantae</taxon>
        <taxon>Streptophyta</taxon>
        <taxon>Embryophyta</taxon>
        <taxon>Tracheophyta</taxon>
        <taxon>Spermatophyta</taxon>
        <taxon>Magnoliopsida</taxon>
        <taxon>Liliopsida</taxon>
        <taxon>Asparagales</taxon>
        <taxon>Orchidaceae</taxon>
        <taxon>Epidendroideae</taxon>
        <taxon>Malaxideae</taxon>
        <taxon>Dendrobiinae</taxon>
        <taxon>Dendrobium</taxon>
    </lineage>
</organism>
<evidence type="ECO:0000313" key="2">
    <source>
        <dbReference type="Proteomes" id="UP000829196"/>
    </source>
</evidence>
<dbReference type="EMBL" id="JAGYWB010000009">
    <property type="protein sequence ID" value="KAI0511525.1"/>
    <property type="molecule type" value="Genomic_DNA"/>
</dbReference>
<dbReference type="AlphaFoldDB" id="A0A8T3BI34"/>
<keyword evidence="2" id="KW-1185">Reference proteome</keyword>
<sequence>MIFSEASMKVVKEIRNILLEFCNWSGQNKNYHKSFILFGKAVKRRKKKIISRLIGFKPVKEMNYLGVKVALRRLVGADFHNILHQLWGNLILWGINLFFLNLLSSWF</sequence>
<comment type="caution">
    <text evidence="1">The sequence shown here is derived from an EMBL/GenBank/DDBJ whole genome shotgun (WGS) entry which is preliminary data.</text>
</comment>
<dbReference type="Proteomes" id="UP000829196">
    <property type="component" value="Unassembled WGS sequence"/>
</dbReference>
<name>A0A8T3BI34_DENNO</name>
<protein>
    <submittedName>
        <fullName evidence="1">Uncharacterized protein</fullName>
    </submittedName>
</protein>
<proteinExistence type="predicted"/>
<evidence type="ECO:0000313" key="1">
    <source>
        <dbReference type="EMBL" id="KAI0511525.1"/>
    </source>
</evidence>
<reference evidence="1" key="1">
    <citation type="journal article" date="2022" name="Front. Genet.">
        <title>Chromosome-Scale Assembly of the Dendrobium nobile Genome Provides Insights Into the Molecular Mechanism of the Biosynthesis of the Medicinal Active Ingredient of Dendrobium.</title>
        <authorList>
            <person name="Xu Q."/>
            <person name="Niu S.-C."/>
            <person name="Li K.-L."/>
            <person name="Zheng P.-J."/>
            <person name="Zhang X.-J."/>
            <person name="Jia Y."/>
            <person name="Liu Y."/>
            <person name="Niu Y.-X."/>
            <person name="Yu L.-H."/>
            <person name="Chen D.-F."/>
            <person name="Zhang G.-Q."/>
        </authorList>
    </citation>
    <scope>NUCLEOTIDE SEQUENCE</scope>
    <source>
        <tissue evidence="1">Leaf</tissue>
    </source>
</reference>